<protein>
    <submittedName>
        <fullName evidence="2">Uncharacterized protein</fullName>
    </submittedName>
</protein>
<dbReference type="Proteomes" id="UP001303760">
    <property type="component" value="Unassembled WGS sequence"/>
</dbReference>
<gene>
    <name evidence="2" type="ORF">C8A03DRAFT_34894</name>
</gene>
<feature type="transmembrane region" description="Helical" evidence="1">
    <location>
        <begin position="27"/>
        <end position="48"/>
    </location>
</feature>
<keyword evidence="3" id="KW-1185">Reference proteome</keyword>
<evidence type="ECO:0000313" key="2">
    <source>
        <dbReference type="EMBL" id="KAK4237161.1"/>
    </source>
</evidence>
<name>A0AAN7C920_9PEZI</name>
<reference evidence="2" key="1">
    <citation type="journal article" date="2023" name="Mol. Phylogenet. Evol.">
        <title>Genome-scale phylogeny and comparative genomics of the fungal order Sordariales.</title>
        <authorList>
            <person name="Hensen N."/>
            <person name="Bonometti L."/>
            <person name="Westerberg I."/>
            <person name="Brannstrom I.O."/>
            <person name="Guillou S."/>
            <person name="Cros-Aarteil S."/>
            <person name="Calhoun S."/>
            <person name="Haridas S."/>
            <person name="Kuo A."/>
            <person name="Mondo S."/>
            <person name="Pangilinan J."/>
            <person name="Riley R."/>
            <person name="LaButti K."/>
            <person name="Andreopoulos B."/>
            <person name="Lipzen A."/>
            <person name="Chen C."/>
            <person name="Yan M."/>
            <person name="Daum C."/>
            <person name="Ng V."/>
            <person name="Clum A."/>
            <person name="Steindorff A."/>
            <person name="Ohm R.A."/>
            <person name="Martin F."/>
            <person name="Silar P."/>
            <person name="Natvig D.O."/>
            <person name="Lalanne C."/>
            <person name="Gautier V."/>
            <person name="Ament-Velasquez S.L."/>
            <person name="Kruys A."/>
            <person name="Hutchinson M.I."/>
            <person name="Powell A.J."/>
            <person name="Barry K."/>
            <person name="Miller A.N."/>
            <person name="Grigoriev I.V."/>
            <person name="Debuchy R."/>
            <person name="Gladieux P."/>
            <person name="Hiltunen Thoren M."/>
            <person name="Johannesson H."/>
        </authorList>
    </citation>
    <scope>NUCLEOTIDE SEQUENCE</scope>
    <source>
        <strain evidence="2">CBS 532.94</strain>
    </source>
</reference>
<keyword evidence="1" id="KW-1133">Transmembrane helix</keyword>
<keyword evidence="1" id="KW-0472">Membrane</keyword>
<evidence type="ECO:0000313" key="3">
    <source>
        <dbReference type="Proteomes" id="UP001303760"/>
    </source>
</evidence>
<keyword evidence="1" id="KW-0812">Transmembrane</keyword>
<evidence type="ECO:0000256" key="1">
    <source>
        <dbReference type="SAM" id="Phobius"/>
    </source>
</evidence>
<dbReference type="PANTHER" id="PTHR35043:SF8">
    <property type="entry name" value="DUF4220 DOMAIN-CONTAINING PROTEIN"/>
    <property type="match status" value="1"/>
</dbReference>
<dbReference type="EMBL" id="MU860152">
    <property type="protein sequence ID" value="KAK4237161.1"/>
    <property type="molecule type" value="Genomic_DNA"/>
</dbReference>
<sequence length="441" mass="49945">MILPSLLHQDLRYGWVSGSNVRGTRDILVSSFGTIWLCTWTCLCLNIPTQHVRDRRHRWLLHKFRWQLFAIFFPEVLVATAAEQWLSARQSARAFARLGYPQWTIRHAFFADMGGIVVAPPDFPPFPVDSQQLAYLVENGYLELPDISTDDIRSLNKADGLARLVTLAQMAWYCLSCTARGVSGLAFCSLEVTTLAYILCTVHTFFFWYYKPLDPEAQRVFALNTGMVEICERSGRVGRDHLHTYTHTPLDFVKPLPDPKSLITPFWFGLGAVLRPWATPRRRLKGKLRSPAKTMANSRILPQDGVSTPLMVYTLVFQIVYFALHVCFSWISSFPSNVEWYLWIASNATDFGLIATYVLAIPLGTYFAPFLGRWLFDMEATHLLQVATALPGWAKLLIHGPFVLGYVVARAAVLVESVMSLRAAADSVYQDVSWTSFLPHV</sequence>
<dbReference type="PANTHER" id="PTHR35043">
    <property type="entry name" value="TRANSCRIPTION FACTOR DOMAIN-CONTAINING PROTEIN"/>
    <property type="match status" value="1"/>
</dbReference>
<accession>A0AAN7C920</accession>
<dbReference type="AlphaFoldDB" id="A0AAN7C920"/>
<proteinExistence type="predicted"/>
<comment type="caution">
    <text evidence="2">The sequence shown here is derived from an EMBL/GenBank/DDBJ whole genome shotgun (WGS) entry which is preliminary data.</text>
</comment>
<feature type="transmembrane region" description="Helical" evidence="1">
    <location>
        <begin position="310"/>
        <end position="331"/>
    </location>
</feature>
<feature type="transmembrane region" description="Helical" evidence="1">
    <location>
        <begin position="351"/>
        <end position="376"/>
    </location>
</feature>
<organism evidence="2 3">
    <name type="scientific">Achaetomium macrosporum</name>
    <dbReference type="NCBI Taxonomy" id="79813"/>
    <lineage>
        <taxon>Eukaryota</taxon>
        <taxon>Fungi</taxon>
        <taxon>Dikarya</taxon>
        <taxon>Ascomycota</taxon>
        <taxon>Pezizomycotina</taxon>
        <taxon>Sordariomycetes</taxon>
        <taxon>Sordariomycetidae</taxon>
        <taxon>Sordariales</taxon>
        <taxon>Chaetomiaceae</taxon>
        <taxon>Achaetomium</taxon>
    </lineage>
</organism>
<feature type="transmembrane region" description="Helical" evidence="1">
    <location>
        <begin position="262"/>
        <end position="278"/>
    </location>
</feature>
<feature type="transmembrane region" description="Helical" evidence="1">
    <location>
        <begin position="185"/>
        <end position="210"/>
    </location>
</feature>
<reference evidence="2" key="2">
    <citation type="submission" date="2023-05" db="EMBL/GenBank/DDBJ databases">
        <authorList>
            <consortium name="Lawrence Berkeley National Laboratory"/>
            <person name="Steindorff A."/>
            <person name="Hensen N."/>
            <person name="Bonometti L."/>
            <person name="Westerberg I."/>
            <person name="Brannstrom I.O."/>
            <person name="Guillou S."/>
            <person name="Cros-Aarteil S."/>
            <person name="Calhoun S."/>
            <person name="Haridas S."/>
            <person name="Kuo A."/>
            <person name="Mondo S."/>
            <person name="Pangilinan J."/>
            <person name="Riley R."/>
            <person name="Labutti K."/>
            <person name="Andreopoulos B."/>
            <person name="Lipzen A."/>
            <person name="Chen C."/>
            <person name="Yanf M."/>
            <person name="Daum C."/>
            <person name="Ng V."/>
            <person name="Clum A."/>
            <person name="Ohm R."/>
            <person name="Martin F."/>
            <person name="Silar P."/>
            <person name="Natvig D."/>
            <person name="Lalanne C."/>
            <person name="Gautier V."/>
            <person name="Ament-Velasquez S.L."/>
            <person name="Kruys A."/>
            <person name="Hutchinson M.I."/>
            <person name="Powell A.J."/>
            <person name="Barry K."/>
            <person name="Miller A.N."/>
            <person name="Grigoriev I.V."/>
            <person name="Debuchy R."/>
            <person name="Gladieux P."/>
            <person name="Thoren M.H."/>
            <person name="Johannesson H."/>
        </authorList>
    </citation>
    <scope>NUCLEOTIDE SEQUENCE</scope>
    <source>
        <strain evidence="2">CBS 532.94</strain>
    </source>
</reference>